<evidence type="ECO:0000256" key="5">
    <source>
        <dbReference type="ARBA" id="ARBA00013376"/>
    </source>
</evidence>
<dbReference type="FunFam" id="3.30.360.10:FF:000005">
    <property type="entry name" value="Homoserine dehydrogenase"/>
    <property type="match status" value="1"/>
</dbReference>
<keyword evidence="7 13" id="KW-0791">Threonine biosynthesis</keyword>
<proteinExistence type="inferred from homology"/>
<evidence type="ECO:0000256" key="10">
    <source>
        <dbReference type="ARBA" id="ARBA00023167"/>
    </source>
</evidence>
<dbReference type="InterPro" id="IPR005106">
    <property type="entry name" value="Asp/hSer_DH_NAD-bd"/>
</dbReference>
<dbReference type="PIRSF" id="PIRSF000098">
    <property type="entry name" value="Homoser_dehydrog"/>
    <property type="match status" value="1"/>
</dbReference>
<dbReference type="GO" id="GO:0009086">
    <property type="term" value="P:methionine biosynthetic process"/>
    <property type="evidence" value="ECO:0007669"/>
    <property type="project" value="UniProtKB-KW"/>
</dbReference>
<comment type="pathway">
    <text evidence="2 13">Amino-acid biosynthesis; L-methionine biosynthesis via de novo pathway; L-homoserine from L-aspartate: step 3/3.</text>
</comment>
<protein>
    <recommendedName>
        <fullName evidence="5 13">Homoserine dehydrogenase</fullName>
        <ecNumber evidence="4 13">1.1.1.3</ecNumber>
    </recommendedName>
</protein>
<gene>
    <name evidence="16" type="ORF">FIM25_03350</name>
</gene>
<dbReference type="UniPathway" id="UPA00050">
    <property type="reaction ID" value="UER00063"/>
</dbReference>
<keyword evidence="10 13" id="KW-0486">Methionine biosynthesis</keyword>
<evidence type="ECO:0000256" key="3">
    <source>
        <dbReference type="ARBA" id="ARBA00006753"/>
    </source>
</evidence>
<keyword evidence="9 13" id="KW-0560">Oxidoreductase</keyword>
<dbReference type="FunFam" id="3.30.70.260:FF:000030">
    <property type="entry name" value="Homoserine dehydrogenase"/>
    <property type="match status" value="1"/>
</dbReference>
<dbReference type="SUPFAM" id="SSF51735">
    <property type="entry name" value="NAD(P)-binding Rossmann-fold domains"/>
    <property type="match status" value="1"/>
</dbReference>
<evidence type="ECO:0000256" key="2">
    <source>
        <dbReference type="ARBA" id="ARBA00005062"/>
    </source>
</evidence>
<evidence type="ECO:0000256" key="11">
    <source>
        <dbReference type="PIRSR" id="PIRSR000098-1"/>
    </source>
</evidence>
<dbReference type="PROSITE" id="PS51671">
    <property type="entry name" value="ACT"/>
    <property type="match status" value="1"/>
</dbReference>
<evidence type="ECO:0000313" key="16">
    <source>
        <dbReference type="EMBL" id="TYT75943.1"/>
    </source>
</evidence>
<evidence type="ECO:0000259" key="15">
    <source>
        <dbReference type="PROSITE" id="PS51671"/>
    </source>
</evidence>
<comment type="pathway">
    <text evidence="1 13">Amino-acid biosynthesis; L-threonine biosynthesis; L-threonine from L-aspartate: step 3/5.</text>
</comment>
<keyword evidence="6 13" id="KW-0028">Amino-acid biosynthesis</keyword>
<dbReference type="InterPro" id="IPR036291">
    <property type="entry name" value="NAD(P)-bd_dom_sf"/>
</dbReference>
<dbReference type="InterPro" id="IPR019811">
    <property type="entry name" value="HDH_CS"/>
</dbReference>
<dbReference type="Pfam" id="PF03447">
    <property type="entry name" value="NAD_binding_3"/>
    <property type="match status" value="1"/>
</dbReference>
<dbReference type="Gene3D" id="3.30.360.10">
    <property type="entry name" value="Dihydrodipicolinate Reductase, domain 2"/>
    <property type="match status" value="1"/>
</dbReference>
<evidence type="ECO:0000256" key="13">
    <source>
        <dbReference type="RuleBase" id="RU000579"/>
    </source>
</evidence>
<dbReference type="PANTHER" id="PTHR43331">
    <property type="entry name" value="HOMOSERINE DEHYDROGENASE"/>
    <property type="match status" value="1"/>
</dbReference>
<evidence type="ECO:0000256" key="4">
    <source>
        <dbReference type="ARBA" id="ARBA00013213"/>
    </source>
</evidence>
<dbReference type="CDD" id="cd04881">
    <property type="entry name" value="ACT_HSDH-Hom"/>
    <property type="match status" value="1"/>
</dbReference>
<dbReference type="UniPathway" id="UPA00051">
    <property type="reaction ID" value="UER00465"/>
</dbReference>
<name>A0A5Q4VG63_9BACT</name>
<dbReference type="Pfam" id="PF01842">
    <property type="entry name" value="ACT"/>
    <property type="match status" value="1"/>
</dbReference>
<dbReference type="GO" id="GO:0004412">
    <property type="term" value="F:homoserine dehydrogenase activity"/>
    <property type="evidence" value="ECO:0007669"/>
    <property type="project" value="UniProtKB-EC"/>
</dbReference>
<organism evidence="16 17">
    <name type="scientific">Desulfobotulus mexicanus</name>
    <dbReference type="NCBI Taxonomy" id="2586642"/>
    <lineage>
        <taxon>Bacteria</taxon>
        <taxon>Pseudomonadati</taxon>
        <taxon>Thermodesulfobacteriota</taxon>
        <taxon>Desulfobacteria</taxon>
        <taxon>Desulfobacterales</taxon>
        <taxon>Desulfobacteraceae</taxon>
        <taxon>Desulfobotulus</taxon>
    </lineage>
</organism>
<comment type="similarity">
    <text evidence="3 14">Belongs to the homoserine dehydrogenase family.</text>
</comment>
<dbReference type="InterPro" id="IPR001342">
    <property type="entry name" value="HDH_cat"/>
</dbReference>
<evidence type="ECO:0000256" key="7">
    <source>
        <dbReference type="ARBA" id="ARBA00022697"/>
    </source>
</evidence>
<dbReference type="Gene3D" id="3.40.50.720">
    <property type="entry name" value="NAD(P)-binding Rossmann-like Domain"/>
    <property type="match status" value="1"/>
</dbReference>
<dbReference type="AlphaFoldDB" id="A0A5Q4VG63"/>
<dbReference type="SUPFAM" id="SSF55021">
    <property type="entry name" value="ACT-like"/>
    <property type="match status" value="1"/>
</dbReference>
<dbReference type="InterPro" id="IPR002912">
    <property type="entry name" value="ACT_dom"/>
</dbReference>
<dbReference type="PROSITE" id="PS01042">
    <property type="entry name" value="HOMOSER_DHGENASE"/>
    <property type="match status" value="1"/>
</dbReference>
<dbReference type="EMBL" id="VDMB01000002">
    <property type="protein sequence ID" value="TYT75943.1"/>
    <property type="molecule type" value="Genomic_DNA"/>
</dbReference>
<reference evidence="16 17" key="1">
    <citation type="submission" date="2019-06" db="EMBL/GenBank/DDBJ databases">
        <title>Desulfobotulus mexicanus sp. nov., a novel sulfate-reducing bacterium isolated from the sediment of an alkaline crater lake in Mexico.</title>
        <authorList>
            <person name="Hirschler-Rea A."/>
        </authorList>
    </citation>
    <scope>NUCLEOTIDE SEQUENCE [LARGE SCALE GENOMIC DNA]</scope>
    <source>
        <strain evidence="16 17">PAR22N</strain>
    </source>
</reference>
<dbReference type="InterPro" id="IPR016204">
    <property type="entry name" value="HDH"/>
</dbReference>
<evidence type="ECO:0000256" key="6">
    <source>
        <dbReference type="ARBA" id="ARBA00022605"/>
    </source>
</evidence>
<evidence type="ECO:0000256" key="14">
    <source>
        <dbReference type="RuleBase" id="RU004171"/>
    </source>
</evidence>
<dbReference type="EC" id="1.1.1.3" evidence="4 13"/>
<dbReference type="GO" id="GO:0009088">
    <property type="term" value="P:threonine biosynthetic process"/>
    <property type="evidence" value="ECO:0007669"/>
    <property type="project" value="UniProtKB-UniPathway"/>
</dbReference>
<dbReference type="NCBIfam" id="NF004976">
    <property type="entry name" value="PRK06349.1"/>
    <property type="match status" value="1"/>
</dbReference>
<dbReference type="OrthoDB" id="9808167at2"/>
<dbReference type="Gene3D" id="3.30.70.260">
    <property type="match status" value="1"/>
</dbReference>
<dbReference type="Pfam" id="PF00742">
    <property type="entry name" value="Homoserine_dh"/>
    <property type="match status" value="1"/>
</dbReference>
<dbReference type="InterPro" id="IPR045865">
    <property type="entry name" value="ACT-like_dom_sf"/>
</dbReference>
<dbReference type="RefSeq" id="WP_139446274.1">
    <property type="nucleotide sequence ID" value="NZ_VDMB01000002.1"/>
</dbReference>
<dbReference type="PANTHER" id="PTHR43331:SF1">
    <property type="entry name" value="HOMOSERINE DEHYDROGENASE"/>
    <property type="match status" value="1"/>
</dbReference>
<dbReference type="SUPFAM" id="SSF55347">
    <property type="entry name" value="Glyceraldehyde-3-phosphate dehydrogenase-like, C-terminal domain"/>
    <property type="match status" value="1"/>
</dbReference>
<feature type="binding site" evidence="12">
    <location>
        <position position="105"/>
    </location>
    <ligand>
        <name>NADPH</name>
        <dbReference type="ChEBI" id="CHEBI:57783"/>
    </ligand>
</feature>
<comment type="caution">
    <text evidence="16">The sequence shown here is derived from an EMBL/GenBank/DDBJ whole genome shotgun (WGS) entry which is preliminary data.</text>
</comment>
<evidence type="ECO:0000313" key="17">
    <source>
        <dbReference type="Proteomes" id="UP000321899"/>
    </source>
</evidence>
<dbReference type="GO" id="GO:0050661">
    <property type="term" value="F:NADP binding"/>
    <property type="evidence" value="ECO:0007669"/>
    <property type="project" value="InterPro"/>
</dbReference>
<feature type="domain" description="ACT" evidence="15">
    <location>
        <begin position="355"/>
        <end position="432"/>
    </location>
</feature>
<evidence type="ECO:0000256" key="12">
    <source>
        <dbReference type="PIRSR" id="PIRSR000098-2"/>
    </source>
</evidence>
<comment type="catalytic activity">
    <reaction evidence="13">
        <text>L-homoserine + NADP(+) = L-aspartate 4-semialdehyde + NADPH + H(+)</text>
        <dbReference type="Rhea" id="RHEA:15761"/>
        <dbReference type="ChEBI" id="CHEBI:15378"/>
        <dbReference type="ChEBI" id="CHEBI:57476"/>
        <dbReference type="ChEBI" id="CHEBI:57783"/>
        <dbReference type="ChEBI" id="CHEBI:58349"/>
        <dbReference type="ChEBI" id="CHEBI:537519"/>
        <dbReference type="EC" id="1.1.1.3"/>
    </reaction>
</comment>
<keyword evidence="17" id="KW-1185">Reference proteome</keyword>
<evidence type="ECO:0000256" key="8">
    <source>
        <dbReference type="ARBA" id="ARBA00022857"/>
    </source>
</evidence>
<evidence type="ECO:0000256" key="9">
    <source>
        <dbReference type="ARBA" id="ARBA00023002"/>
    </source>
</evidence>
<evidence type="ECO:0000256" key="1">
    <source>
        <dbReference type="ARBA" id="ARBA00005056"/>
    </source>
</evidence>
<accession>A0A5Q4VG63</accession>
<feature type="binding site" evidence="12">
    <location>
        <position position="190"/>
    </location>
    <ligand>
        <name>L-homoserine</name>
        <dbReference type="ChEBI" id="CHEBI:57476"/>
    </ligand>
</feature>
<keyword evidence="8 12" id="KW-0521">NADP</keyword>
<feature type="active site" description="Proton donor" evidence="11">
    <location>
        <position position="205"/>
    </location>
</feature>
<dbReference type="Proteomes" id="UP000321899">
    <property type="component" value="Unassembled WGS sequence"/>
</dbReference>
<sequence length="442" mass="47983">MKRMQIGLIGCGTVGEGVARILLDQQEILKDRLGMEMVLKKVADTDTKRTRSVTFAEGVFTTDASEILEDPEIDVVVEMVGGTGFAKDTILKAMEQGKHVVTANKKLLALEGNSLFAKAFQKNVTIAYEASVGGCMPIIKTLRENLVANRIFAMTGILNGTCNYILTEITRLGLSFEEALDQAKIKGFAEADPTLDIEGCDAAHKLAIISAIAYGMEIDFEGVYVEGISRIEPLDILYADQFGYRIKLLAISKNHGDSIEARVHPAMIPVDCLLSQVGGSVNALSIFGDCTGEMMLYGHGAGMMPTASAVVADLADIARDMKREDGGRLPALGYPSKNIKKIPVLPISEIQTHYYFRISAADQPGVLSRVSGILAKYSISIMSVHQKERHASDAVPLVFMTHRAKEADVRKALKEIRELPEIGCDPVLIRIEDPQANGCAHT</sequence>